<dbReference type="STRING" id="91626.A0A0C9M4W6"/>
<dbReference type="InterPro" id="IPR058345">
    <property type="entry name" value="DUF8032"/>
</dbReference>
<keyword evidence="3" id="KW-0687">Ribonucleoprotein</keyword>
<feature type="domain" description="DUF8032" evidence="2">
    <location>
        <begin position="124"/>
        <end position="217"/>
    </location>
</feature>
<evidence type="ECO:0000313" key="4">
    <source>
        <dbReference type="Proteomes" id="UP000053815"/>
    </source>
</evidence>
<feature type="domain" description="DUF8032" evidence="2">
    <location>
        <begin position="271"/>
        <end position="361"/>
    </location>
</feature>
<evidence type="ECO:0000256" key="1">
    <source>
        <dbReference type="SAM" id="MobiDB-lite"/>
    </source>
</evidence>
<dbReference type="GO" id="GO:0005840">
    <property type="term" value="C:ribosome"/>
    <property type="evidence" value="ECO:0007669"/>
    <property type="project" value="UniProtKB-KW"/>
</dbReference>
<feature type="region of interest" description="Disordered" evidence="1">
    <location>
        <begin position="56"/>
        <end position="116"/>
    </location>
</feature>
<protein>
    <submittedName>
        <fullName evidence="3">Ribosomal protein L24E</fullName>
    </submittedName>
</protein>
<organism evidence="3">
    <name type="scientific">Mucor ambiguus</name>
    <dbReference type="NCBI Taxonomy" id="91626"/>
    <lineage>
        <taxon>Eukaryota</taxon>
        <taxon>Fungi</taxon>
        <taxon>Fungi incertae sedis</taxon>
        <taxon>Mucoromycota</taxon>
        <taxon>Mucoromycotina</taxon>
        <taxon>Mucoromycetes</taxon>
        <taxon>Mucorales</taxon>
        <taxon>Mucorineae</taxon>
        <taxon>Mucoraceae</taxon>
        <taxon>Mucor</taxon>
    </lineage>
</organism>
<dbReference type="EMBL" id="DF836353">
    <property type="protein sequence ID" value="GAN04451.1"/>
    <property type="molecule type" value="Genomic_DNA"/>
</dbReference>
<dbReference type="PANTHER" id="PTHR22949:SF0">
    <property type="entry name" value="RE27538P"/>
    <property type="match status" value="1"/>
</dbReference>
<keyword evidence="4" id="KW-1185">Reference proteome</keyword>
<reference evidence="3" key="1">
    <citation type="submission" date="2014-09" db="EMBL/GenBank/DDBJ databases">
        <title>Draft genome sequence of an oleaginous Mucoromycotina fungus Mucor ambiguus NBRC6742.</title>
        <authorList>
            <person name="Takeda I."/>
            <person name="Yamane N."/>
            <person name="Morita T."/>
            <person name="Tamano K."/>
            <person name="Machida M."/>
            <person name="Baker S."/>
            <person name="Koike H."/>
        </authorList>
    </citation>
    <scope>NUCLEOTIDE SEQUENCE</scope>
    <source>
        <strain evidence="3">NBRC 6742</strain>
    </source>
</reference>
<accession>A0A0C9M4W6</accession>
<name>A0A0C9M4W6_9FUNG</name>
<evidence type="ECO:0000313" key="3">
    <source>
        <dbReference type="EMBL" id="GAN04451.1"/>
    </source>
</evidence>
<keyword evidence="3" id="KW-0689">Ribosomal protein</keyword>
<sequence>MDFCTTDTDNTMLHSPTSLRLEDLIAAPAKAEFLLELLTPDQISAIEQTLGKVKKRRLNKSPANGQMTTASPSLSPANPPSPATTTTTTATTPVLKQANNSNTNNNNSTSAPNEPVTEMKDGVEWVSFVYSHNRTLKRYSIRTDLPQIDIAVIDDKFKSENCVYPRANLPKEEYHGNRWAYETECNVLGWKLAWLNKDEIAGKRGLIQRAVDSYRNRYPSMRSRRVARQEKLMNGTLRKRKHREGDAENDQDMSSSLSGVTIQSAHHPKTIAIEDANNQRFRIKINVESVDLEEINIEFRKANCPYPRVMNIAQTNPPSSRWLEETMCNELAWKLAWLNPRHLAGKKNMLQRALDIYRSKFMPSLQPRKNSNRVAPIPPPSLINTVSQQASLIDLLPANTVPLTADALSAQNALYEKNHAVAAASPAMSNMSGTTESLDFADCFSLADEENKDDAAANAAAAAVFCDLLLQDSSMLFDSASNTSTRMNSTSSYSSDSTACTPSPTMPNDPFSADFFDSFILSSSTATDDPFYNMVMMDSSASTTTAADLSKLYNTTIEDTFAAGNLLDPLF</sequence>
<dbReference type="OrthoDB" id="5599902at2759"/>
<feature type="compositionally biased region" description="Low complexity" evidence="1">
    <location>
        <begin position="83"/>
        <end position="110"/>
    </location>
</feature>
<dbReference type="Pfam" id="PF26087">
    <property type="entry name" value="DUF8032"/>
    <property type="match status" value="2"/>
</dbReference>
<proteinExistence type="predicted"/>
<dbReference type="PANTHER" id="PTHR22949">
    <property type="entry name" value="WHITE COLLAR 2 PROTEIN WC2"/>
    <property type="match status" value="1"/>
</dbReference>
<dbReference type="Proteomes" id="UP000053815">
    <property type="component" value="Unassembled WGS sequence"/>
</dbReference>
<feature type="region of interest" description="Disordered" evidence="1">
    <location>
        <begin position="233"/>
        <end position="254"/>
    </location>
</feature>
<gene>
    <name evidence="3" type="ORF">MAM1_0064c03911</name>
</gene>
<dbReference type="AlphaFoldDB" id="A0A0C9M4W6"/>
<evidence type="ECO:0000259" key="2">
    <source>
        <dbReference type="Pfam" id="PF26087"/>
    </source>
</evidence>